<feature type="signal peptide" evidence="2">
    <location>
        <begin position="1"/>
        <end position="20"/>
    </location>
</feature>
<feature type="region of interest" description="Disordered" evidence="1">
    <location>
        <begin position="23"/>
        <end position="93"/>
    </location>
</feature>
<dbReference type="EMBL" id="VJMJ01000149">
    <property type="protein sequence ID" value="KAF0730891.1"/>
    <property type="molecule type" value="Genomic_DNA"/>
</dbReference>
<feature type="compositionally biased region" description="Low complexity" evidence="1">
    <location>
        <begin position="48"/>
        <end position="84"/>
    </location>
</feature>
<dbReference type="Pfam" id="PF00188">
    <property type="entry name" value="CAP"/>
    <property type="match status" value="1"/>
</dbReference>
<dbReference type="SMART" id="SM00198">
    <property type="entry name" value="SCP"/>
    <property type="match status" value="1"/>
</dbReference>
<evidence type="ECO:0000313" key="4">
    <source>
        <dbReference type="EMBL" id="KAF0730891.1"/>
    </source>
</evidence>
<proteinExistence type="predicted"/>
<gene>
    <name evidence="4" type="ORF">Ae201684_011773</name>
</gene>
<organism evidence="4 5">
    <name type="scientific">Aphanomyces euteiches</name>
    <dbReference type="NCBI Taxonomy" id="100861"/>
    <lineage>
        <taxon>Eukaryota</taxon>
        <taxon>Sar</taxon>
        <taxon>Stramenopiles</taxon>
        <taxon>Oomycota</taxon>
        <taxon>Saprolegniomycetes</taxon>
        <taxon>Saprolegniales</taxon>
        <taxon>Verrucalvaceae</taxon>
        <taxon>Aphanomyces</taxon>
    </lineage>
</organism>
<sequence>MKSSLVVLSTLVATSFAARAQFSTPTSLTPSFTPTTTLPLRPTRRPTKSPTKAPTAKPTTRSPTVQPTTTLTPSTLPPTSTTAPTPAPPSSLTGMQGQLISQTNKIRAAHGLGPVTWDAALSAEMQAYANSCPGFNHGGPSGWQNLATNTACSGDACLNIVGAAWLWYNQEETKWNYDGNTCNGDLSTCVTSPT</sequence>
<protein>
    <recommendedName>
        <fullName evidence="3">SCP domain-containing protein</fullName>
    </recommendedName>
</protein>
<reference evidence="4 5" key="1">
    <citation type="submission" date="2019-07" db="EMBL/GenBank/DDBJ databases">
        <title>Genomics analysis of Aphanomyces spp. identifies a new class of oomycete effector associated with host adaptation.</title>
        <authorList>
            <person name="Gaulin E."/>
        </authorList>
    </citation>
    <scope>NUCLEOTIDE SEQUENCE [LARGE SCALE GENOMIC DNA]</scope>
    <source>
        <strain evidence="4 5">ATCC 201684</strain>
    </source>
</reference>
<feature type="domain" description="SCP" evidence="3">
    <location>
        <begin position="94"/>
        <end position="194"/>
    </location>
</feature>
<evidence type="ECO:0000256" key="1">
    <source>
        <dbReference type="SAM" id="MobiDB-lite"/>
    </source>
</evidence>
<evidence type="ECO:0000256" key="2">
    <source>
        <dbReference type="SAM" id="SignalP"/>
    </source>
</evidence>
<accession>A0A6G0WTW7</accession>
<evidence type="ECO:0000259" key="3">
    <source>
        <dbReference type="SMART" id="SM00198"/>
    </source>
</evidence>
<evidence type="ECO:0000313" key="5">
    <source>
        <dbReference type="Proteomes" id="UP000481153"/>
    </source>
</evidence>
<dbReference type="AlphaFoldDB" id="A0A6G0WTW7"/>
<dbReference type="Proteomes" id="UP000481153">
    <property type="component" value="Unassembled WGS sequence"/>
</dbReference>
<feature type="chain" id="PRO_5026130510" description="SCP domain-containing protein" evidence="2">
    <location>
        <begin position="21"/>
        <end position="194"/>
    </location>
</feature>
<dbReference type="InterPro" id="IPR035940">
    <property type="entry name" value="CAP_sf"/>
</dbReference>
<dbReference type="VEuPathDB" id="FungiDB:AeMF1_013398"/>
<keyword evidence="2" id="KW-0732">Signal</keyword>
<keyword evidence="5" id="KW-1185">Reference proteome</keyword>
<dbReference type="SUPFAM" id="SSF55797">
    <property type="entry name" value="PR-1-like"/>
    <property type="match status" value="1"/>
</dbReference>
<dbReference type="InterPro" id="IPR014044">
    <property type="entry name" value="CAP_dom"/>
</dbReference>
<name>A0A6G0WTW7_9STRA</name>
<dbReference type="Gene3D" id="3.40.33.10">
    <property type="entry name" value="CAP"/>
    <property type="match status" value="1"/>
</dbReference>
<comment type="caution">
    <text evidence="4">The sequence shown here is derived from an EMBL/GenBank/DDBJ whole genome shotgun (WGS) entry which is preliminary data.</text>
</comment>
<feature type="compositionally biased region" description="Low complexity" evidence="1">
    <location>
        <begin position="23"/>
        <end position="41"/>
    </location>
</feature>